<dbReference type="Pfam" id="PF22916">
    <property type="entry name" value="UTP25_NTPase-like"/>
    <property type="match status" value="1"/>
</dbReference>
<dbReference type="InterPro" id="IPR027417">
    <property type="entry name" value="P-loop_NTPase"/>
</dbReference>
<dbReference type="PANTHER" id="PTHR12933:SF0">
    <property type="entry name" value="U3 SMALL NUCLEOLAR RNA-ASSOCIATED PROTEIN 25 HOMOLOG"/>
    <property type="match status" value="1"/>
</dbReference>
<dbReference type="EMBL" id="QZBD01000791">
    <property type="protein sequence ID" value="THY05606.1"/>
    <property type="molecule type" value="Genomic_DNA"/>
</dbReference>
<evidence type="ECO:0000256" key="1">
    <source>
        <dbReference type="ARBA" id="ARBA00002883"/>
    </source>
</evidence>
<dbReference type="Gene3D" id="3.40.50.300">
    <property type="entry name" value="P-loop containing nucleotide triphosphate hydrolases"/>
    <property type="match status" value="1"/>
</dbReference>
<reference evidence="14 15" key="1">
    <citation type="submission" date="2018-10" db="EMBL/GenBank/DDBJ databases">
        <title>Fifty Aureobasidium pullulans genomes reveal a recombining polyextremotolerant generalist.</title>
        <authorList>
            <person name="Gostincar C."/>
            <person name="Turk M."/>
            <person name="Zajc J."/>
            <person name="Gunde-Cimerman N."/>
        </authorList>
    </citation>
    <scope>NUCLEOTIDE SEQUENCE [LARGE SCALE GENOMIC DNA]</scope>
    <source>
        <strain evidence="14 15">EXF-6604</strain>
    </source>
</reference>
<evidence type="ECO:0000256" key="2">
    <source>
        <dbReference type="ARBA" id="ARBA00004604"/>
    </source>
</evidence>
<keyword evidence="9 10" id="KW-0687">Ribonucleoprotein</keyword>
<dbReference type="Pfam" id="PF06862">
    <property type="entry name" value="Utp25_C"/>
    <property type="match status" value="1"/>
</dbReference>
<dbReference type="GO" id="GO:0019843">
    <property type="term" value="F:rRNA binding"/>
    <property type="evidence" value="ECO:0007669"/>
    <property type="project" value="TreeGrafter"/>
</dbReference>
<feature type="compositionally biased region" description="Acidic residues" evidence="11">
    <location>
        <begin position="189"/>
        <end position="215"/>
    </location>
</feature>
<evidence type="ECO:0000259" key="12">
    <source>
        <dbReference type="Pfam" id="PF06862"/>
    </source>
</evidence>
<evidence type="ECO:0000256" key="7">
    <source>
        <dbReference type="ARBA" id="ARBA00022552"/>
    </source>
</evidence>
<dbReference type="PANTHER" id="PTHR12933">
    <property type="entry name" value="ORF PROTEIN-RELATED"/>
    <property type="match status" value="1"/>
</dbReference>
<comment type="similarity">
    <text evidence="3 10">Belongs to the UTP25 family.</text>
</comment>
<evidence type="ECO:0000256" key="5">
    <source>
        <dbReference type="ARBA" id="ARBA00015422"/>
    </source>
</evidence>
<feature type="compositionally biased region" description="Acidic residues" evidence="11">
    <location>
        <begin position="157"/>
        <end position="169"/>
    </location>
</feature>
<dbReference type="InterPro" id="IPR053940">
    <property type="entry name" value="UTP25_NTPase-like"/>
</dbReference>
<comment type="function">
    <text evidence="1 10">DEAD-box RNA helicase-like protein required for pre-18S rRNA processing, specifically at sites A0, A1, and A2.</text>
</comment>
<dbReference type="InterPro" id="IPR053939">
    <property type="entry name" value="UTP25_C"/>
</dbReference>
<feature type="compositionally biased region" description="Gly residues" evidence="11">
    <location>
        <begin position="17"/>
        <end position="67"/>
    </location>
</feature>
<evidence type="ECO:0000256" key="6">
    <source>
        <dbReference type="ARBA" id="ARBA00022517"/>
    </source>
</evidence>
<feature type="compositionally biased region" description="Acidic residues" evidence="11">
    <location>
        <begin position="91"/>
        <end position="125"/>
    </location>
</feature>
<proteinExistence type="inferred from homology"/>
<evidence type="ECO:0000259" key="13">
    <source>
        <dbReference type="Pfam" id="PF22916"/>
    </source>
</evidence>
<feature type="domain" description="UTP25 C-terminal" evidence="12">
    <location>
        <begin position="585"/>
        <end position="776"/>
    </location>
</feature>
<evidence type="ECO:0000256" key="9">
    <source>
        <dbReference type="ARBA" id="ARBA00023274"/>
    </source>
</evidence>
<sequence>MAPFRGRGGPRGDFRGGARGGSRGGSRGGFNNRGGSSFGGRGGSRGGSRGGRGGFNDRGGRGGGRGGRGGRDGRGGNRFGRSEFSTSRIDEPEDQPLIEPDESEDEDESMDDQDNLSVGSDDEDAPSSKVRAYNALLQSFQQESDEPRRKRRKIEEAPQEEESDEDGDGVSDANSDVSGSEDGVQNDEQAQEDGDSDAEVEQEEADDDEDEDPTDPFDQHFANPEANDLTKRLKSITDNQWRSEKLKVLKDGSLAISLPESAPISSRRPLKSVTQLNLKQRIAEPATKHIGTFSELGQAIAPSLYAYQDVLCGARTVENASELRHMAALHALNHVYKGRDRVLKNNARLAAAEGDADLELRDQGFTRPKVLVLLETRSAAAKYVEALIALCEPEQQENKKRFEDGFVLDELKFGAEDDTHPADFLELFEGNDDNDFRLGVKFTRKTMKFFSQFYASDIILASPLGLRRIIEHTDPKKADSDYLSSIEICIVDQADAMLMQNWDHVDFVFQHLNLQPKDAHGCDFSRVRNYYLDGQAKHLRQTIIFSAYVAPELNRLYNAHMLNIAGKAKLTPFYPGVIGDIDLAGMKQTFSRYDSASPPVDPDARFKYFNTAVLPSLLKVPRPSEGGPGILLFIPSYLDFVRVRNYFANSNETQHISFGAISEYTPVPDQRRARSHFLSGRHSVLLYTGRAHHFHRLRLKGVRRVIFYALPENPIFYTEVVRGFLGTMVAEGKLDPTEAAVRTIFSKWDGLRLERVVGTKRVGAMLRDKGGDTFDFV</sequence>
<evidence type="ECO:0000256" key="8">
    <source>
        <dbReference type="ARBA" id="ARBA00023242"/>
    </source>
</evidence>
<dbReference type="Proteomes" id="UP000306584">
    <property type="component" value="Unassembled WGS sequence"/>
</dbReference>
<accession>A0A4S9JS20</accession>
<evidence type="ECO:0000256" key="11">
    <source>
        <dbReference type="SAM" id="MobiDB-lite"/>
    </source>
</evidence>
<keyword evidence="6 10" id="KW-0690">Ribosome biogenesis</keyword>
<comment type="subcellular location">
    <subcellularLocation>
        <location evidence="2 10">Nucleus</location>
        <location evidence="2 10">Nucleolus</location>
    </subcellularLocation>
</comment>
<dbReference type="GO" id="GO:0000462">
    <property type="term" value="P:maturation of SSU-rRNA from tricistronic rRNA transcript (SSU-rRNA, 5.8S rRNA, LSU-rRNA)"/>
    <property type="evidence" value="ECO:0007669"/>
    <property type="project" value="TreeGrafter"/>
</dbReference>
<evidence type="ECO:0000256" key="10">
    <source>
        <dbReference type="RuleBase" id="RU365070"/>
    </source>
</evidence>
<evidence type="ECO:0000313" key="14">
    <source>
        <dbReference type="EMBL" id="THY05606.1"/>
    </source>
</evidence>
<evidence type="ECO:0000256" key="3">
    <source>
        <dbReference type="ARBA" id="ARBA00009223"/>
    </source>
</evidence>
<dbReference type="AlphaFoldDB" id="A0A4S9JS20"/>
<dbReference type="GO" id="GO:0034511">
    <property type="term" value="F:U3 snoRNA binding"/>
    <property type="evidence" value="ECO:0007669"/>
    <property type="project" value="InterPro"/>
</dbReference>
<comment type="subunit">
    <text evidence="4 10">Component of the ribosomal small subunit (SSU) processome composed of at least 40 protein subunits and snoRNA U3.</text>
</comment>
<keyword evidence="7 10" id="KW-0698">rRNA processing</keyword>
<evidence type="ECO:0000313" key="15">
    <source>
        <dbReference type="Proteomes" id="UP000306584"/>
    </source>
</evidence>
<feature type="region of interest" description="Disordered" evidence="11">
    <location>
        <begin position="1"/>
        <end position="232"/>
    </location>
</feature>
<comment type="caution">
    <text evidence="14">The sequence shown here is derived from an EMBL/GenBank/DDBJ whole genome shotgun (WGS) entry which is preliminary data.</text>
</comment>
<name>A0A4S9JS20_AURPU</name>
<feature type="domain" description="UTP25 NTP hydrolase-like" evidence="13">
    <location>
        <begin position="307"/>
        <end position="567"/>
    </location>
</feature>
<keyword evidence="8 10" id="KW-0539">Nucleus</keyword>
<dbReference type="GO" id="GO:0032040">
    <property type="term" value="C:small-subunit processome"/>
    <property type="evidence" value="ECO:0007669"/>
    <property type="project" value="TreeGrafter"/>
</dbReference>
<protein>
    <recommendedName>
        <fullName evidence="5 10">U3 small nucleolar RNA-associated protein 25</fullName>
        <shortName evidence="10">U3 snoRNA-associated protein 25</shortName>
    </recommendedName>
</protein>
<evidence type="ECO:0000256" key="4">
    <source>
        <dbReference type="ARBA" id="ARBA00011192"/>
    </source>
</evidence>
<organism evidence="14 15">
    <name type="scientific">Aureobasidium pullulans</name>
    <name type="common">Black yeast</name>
    <name type="synonym">Pullularia pullulans</name>
    <dbReference type="NCBI Taxonomy" id="5580"/>
    <lineage>
        <taxon>Eukaryota</taxon>
        <taxon>Fungi</taxon>
        <taxon>Dikarya</taxon>
        <taxon>Ascomycota</taxon>
        <taxon>Pezizomycotina</taxon>
        <taxon>Dothideomycetes</taxon>
        <taxon>Dothideomycetidae</taxon>
        <taxon>Dothideales</taxon>
        <taxon>Saccotheciaceae</taxon>
        <taxon>Aureobasidium</taxon>
    </lineage>
</organism>
<feature type="compositionally biased region" description="Basic and acidic residues" evidence="11">
    <location>
        <begin position="145"/>
        <end position="156"/>
    </location>
</feature>
<dbReference type="FunFam" id="3.40.50.300:FF:002356">
    <property type="entry name" value="U3 small nucleolar RNA-associated protein 25"/>
    <property type="match status" value="1"/>
</dbReference>
<gene>
    <name evidence="14" type="ORF">D6D01_09987</name>
</gene>
<dbReference type="InterPro" id="IPR010678">
    <property type="entry name" value="UTP25"/>
</dbReference>